<name>A0A813R8P8_9BILA</name>
<dbReference type="SUPFAM" id="SSF81321">
    <property type="entry name" value="Family A G protein-coupled receptor-like"/>
    <property type="match status" value="1"/>
</dbReference>
<feature type="transmembrane region" description="Helical" evidence="1">
    <location>
        <begin position="100"/>
        <end position="119"/>
    </location>
</feature>
<dbReference type="EMBL" id="CAJNOG010000023">
    <property type="protein sequence ID" value="CAF0780427.1"/>
    <property type="molecule type" value="Genomic_DNA"/>
</dbReference>
<dbReference type="Proteomes" id="UP000663844">
    <property type="component" value="Unassembled WGS sequence"/>
</dbReference>
<feature type="transmembrane region" description="Helical" evidence="1">
    <location>
        <begin position="283"/>
        <end position="304"/>
    </location>
</feature>
<feature type="transmembrane region" description="Helical" evidence="1">
    <location>
        <begin position="140"/>
        <end position="162"/>
    </location>
</feature>
<evidence type="ECO:0000313" key="3">
    <source>
        <dbReference type="EMBL" id="CAF3725384.1"/>
    </source>
</evidence>
<dbReference type="EMBL" id="CAJOAZ010000860">
    <property type="protein sequence ID" value="CAF3725384.1"/>
    <property type="molecule type" value="Genomic_DNA"/>
</dbReference>
<feature type="transmembrane region" description="Helical" evidence="1">
    <location>
        <begin position="25"/>
        <end position="46"/>
    </location>
</feature>
<feature type="transmembrane region" description="Helical" evidence="1">
    <location>
        <begin position="240"/>
        <end position="263"/>
    </location>
</feature>
<accession>A0A813R8P8</accession>
<keyword evidence="1" id="KW-0472">Membrane</keyword>
<gene>
    <name evidence="2" type="ORF">JYZ213_LOCUS4138</name>
    <name evidence="3" type="ORF">OXD698_LOCUS13915</name>
</gene>
<feature type="transmembrane region" description="Helical" evidence="1">
    <location>
        <begin position="182"/>
        <end position="205"/>
    </location>
</feature>
<organism evidence="2 4">
    <name type="scientific">Adineta steineri</name>
    <dbReference type="NCBI Taxonomy" id="433720"/>
    <lineage>
        <taxon>Eukaryota</taxon>
        <taxon>Metazoa</taxon>
        <taxon>Spiralia</taxon>
        <taxon>Gnathifera</taxon>
        <taxon>Rotifera</taxon>
        <taxon>Eurotatoria</taxon>
        <taxon>Bdelloidea</taxon>
        <taxon>Adinetida</taxon>
        <taxon>Adinetidae</taxon>
        <taxon>Adineta</taxon>
    </lineage>
</organism>
<evidence type="ECO:0008006" key="5">
    <source>
        <dbReference type="Google" id="ProtNLM"/>
    </source>
</evidence>
<reference evidence="2" key="1">
    <citation type="submission" date="2021-02" db="EMBL/GenBank/DDBJ databases">
        <authorList>
            <person name="Nowell W R."/>
        </authorList>
    </citation>
    <scope>NUCLEOTIDE SEQUENCE</scope>
</reference>
<evidence type="ECO:0000313" key="2">
    <source>
        <dbReference type="EMBL" id="CAF0780427.1"/>
    </source>
</evidence>
<proteinExistence type="predicted"/>
<feature type="transmembrane region" description="Helical" evidence="1">
    <location>
        <begin position="58"/>
        <end position="80"/>
    </location>
</feature>
<comment type="caution">
    <text evidence="2">The sequence shown here is derived from an EMBL/GenBank/DDBJ whole genome shotgun (WGS) entry which is preliminary data.</text>
</comment>
<keyword evidence="1" id="KW-1133">Transmembrane helix</keyword>
<dbReference type="Proteomes" id="UP000663845">
    <property type="component" value="Unassembled WGS sequence"/>
</dbReference>
<evidence type="ECO:0000256" key="1">
    <source>
        <dbReference type="SAM" id="Phobius"/>
    </source>
</evidence>
<dbReference type="Gene3D" id="1.20.1070.10">
    <property type="entry name" value="Rhodopsin 7-helix transmembrane proteins"/>
    <property type="match status" value="1"/>
</dbReference>
<sequence>MSTINSSVTTSVDPVLLRVPFQLNIWLGLFIFITGNISTIGNFTVFTSRMFRNRACSIYLIAESICTFIYFDFVLVTRLIQKGFNYPIINLYDPICKVRQFFSEYTHQVAFTLFALATIDRILSTHRDVAYRRWSNRKTLAYKIVPTVVFTWFICVWHRLYFYNITSRSCNPTPGIYEKIDSYFEVVMSGFVPPILLITLGCLLLRNVRGVVHRRIVPVGVVSQPINTNLSHIQQIDNQLTAMILLQSFVAIPSFIPFGAQNLYTSLSRGWYKTPLRLAWEDIIIETIRLFSYLFYSTSFYVSLYSSRGFRKQVLHSLRIKKYKPQPHITTTYQ</sequence>
<protein>
    <recommendedName>
        <fullName evidence="5">G-protein coupled receptors family 1 profile domain-containing protein</fullName>
    </recommendedName>
</protein>
<keyword evidence="1" id="KW-0812">Transmembrane</keyword>
<dbReference type="AlphaFoldDB" id="A0A813R8P8"/>
<evidence type="ECO:0000313" key="4">
    <source>
        <dbReference type="Proteomes" id="UP000663845"/>
    </source>
</evidence>